<dbReference type="PROSITE" id="PS51257">
    <property type="entry name" value="PROKAR_LIPOPROTEIN"/>
    <property type="match status" value="1"/>
</dbReference>
<dbReference type="EMBL" id="VSSQ01000045">
    <property type="protein sequence ID" value="MPL69068.1"/>
    <property type="molecule type" value="Genomic_DNA"/>
</dbReference>
<evidence type="ECO:0000313" key="1">
    <source>
        <dbReference type="EMBL" id="MPL69068.1"/>
    </source>
</evidence>
<comment type="caution">
    <text evidence="1">The sequence shown here is derived from an EMBL/GenBank/DDBJ whole genome shotgun (WGS) entry which is preliminary data.</text>
</comment>
<accession>A0A644TQ08</accession>
<gene>
    <name evidence="1" type="ORF">SDC9_14801</name>
</gene>
<protein>
    <submittedName>
        <fullName evidence="1">Uncharacterized protein</fullName>
    </submittedName>
</protein>
<organism evidence="1">
    <name type="scientific">bioreactor metagenome</name>
    <dbReference type="NCBI Taxonomy" id="1076179"/>
    <lineage>
        <taxon>unclassified sequences</taxon>
        <taxon>metagenomes</taxon>
        <taxon>ecological metagenomes</taxon>
    </lineage>
</organism>
<proteinExistence type="predicted"/>
<reference evidence="1" key="1">
    <citation type="submission" date="2019-08" db="EMBL/GenBank/DDBJ databases">
        <authorList>
            <person name="Kucharzyk K."/>
            <person name="Murdoch R.W."/>
            <person name="Higgins S."/>
            <person name="Loffler F."/>
        </authorList>
    </citation>
    <scope>NUCLEOTIDE SEQUENCE</scope>
</reference>
<name>A0A644TQ08_9ZZZZ</name>
<sequence>MKLYKYRILTIIMAAAVIFASCSKERVDNDSQSAAETNKTTQKLISFRQDMFSKSGGSMTSDSAEWHLEGLLNFEQANNTHEFIQVEFLYDTLTWPASNGVISYEGLQQVYASVNDLARSMALQSGNPDYTFDVIDLQVIETGLKNGEQAVMVSLSGGLPGTIPTYMPFDATDYWESGGLQGKCDIYAGQFMGRDATTELEDHFRGPYTIPGYYISVDTFYAHAFDNEDPDNPYGDYMMWMENKNHSNNCLSPGELNYYLSKWDFIKNKYKPANKTYCSVDVFYDVAVGNWPDFYTYILKYGINIGSSPS</sequence>
<dbReference type="AlphaFoldDB" id="A0A644TQ08"/>